<dbReference type="Gene3D" id="3.30.1490.20">
    <property type="entry name" value="ATP-grasp fold, A domain"/>
    <property type="match status" value="1"/>
</dbReference>
<proteinExistence type="predicted"/>
<dbReference type="SUPFAM" id="SSF56059">
    <property type="entry name" value="Glutathione synthetase ATP-binding domain-like"/>
    <property type="match status" value="1"/>
</dbReference>
<evidence type="ECO:0000313" key="1">
    <source>
        <dbReference type="EMBL" id="SNZ19212.1"/>
    </source>
</evidence>
<evidence type="ECO:0000313" key="2">
    <source>
        <dbReference type="Proteomes" id="UP000219439"/>
    </source>
</evidence>
<sequence length="392" mass="44075">MGLSSDKTSRSDKSVLITGARAPVALHAARLFHQDGWRVIMADTPRHPVSAASTCCGSYYQLPSPRYALADYADAMDTVLVAEECSLVVPTCEEIFYLARIWQERDFTAELFAPDLPLLEEVHNKDRFIKLCKHLDLPTPETRLLQSRADLNTTLDQCASLVYKPAWSRFADRVLIQPKAGQLSTIIPSPQEPWVAQHYLEGEEICAYGVARNGHLLALGLYHSSWRAGKGAGIYFDSIRDQASLEFVQQFVAKTAWTGQISFDLMRLRDGSILPLECNPRTVSGLHLFRRNNPLFTRDTGTLLEPDIPKPQMIKLAMWIYALPAAIKSGKTADFFRSLNKAEDVMSWPYDPLSKSRQLKSFVEILTLAARKGITPQQASTRDIEWNGNWCD</sequence>
<dbReference type="Proteomes" id="UP000219439">
    <property type="component" value="Unassembled WGS sequence"/>
</dbReference>
<dbReference type="InterPro" id="IPR013815">
    <property type="entry name" value="ATP_grasp_subdomain_1"/>
</dbReference>
<protein>
    <recommendedName>
        <fullName evidence="3">ATP-grasp domain-containing protein</fullName>
    </recommendedName>
</protein>
<evidence type="ECO:0008006" key="3">
    <source>
        <dbReference type="Google" id="ProtNLM"/>
    </source>
</evidence>
<dbReference type="EMBL" id="OBEL01000002">
    <property type="protein sequence ID" value="SNZ19212.1"/>
    <property type="molecule type" value="Genomic_DNA"/>
</dbReference>
<dbReference type="Gene3D" id="3.40.50.20">
    <property type="match status" value="1"/>
</dbReference>
<organism evidence="1 2">
    <name type="scientific">Cohaesibacter gelatinilyticus</name>
    <dbReference type="NCBI Taxonomy" id="372072"/>
    <lineage>
        <taxon>Bacteria</taxon>
        <taxon>Pseudomonadati</taxon>
        <taxon>Pseudomonadota</taxon>
        <taxon>Alphaproteobacteria</taxon>
        <taxon>Hyphomicrobiales</taxon>
        <taxon>Cohaesibacteraceae</taxon>
    </lineage>
</organism>
<dbReference type="OrthoDB" id="40611at2"/>
<dbReference type="InterPro" id="IPR036291">
    <property type="entry name" value="NAD(P)-bd_dom_sf"/>
</dbReference>
<name>A0A285PBU6_9HYPH</name>
<dbReference type="RefSeq" id="WP_097153570.1">
    <property type="nucleotide sequence ID" value="NZ_OBEL01000002.1"/>
</dbReference>
<dbReference type="SUPFAM" id="SSF51735">
    <property type="entry name" value="NAD(P)-binding Rossmann-fold domains"/>
    <property type="match status" value="1"/>
</dbReference>
<gene>
    <name evidence="1" type="ORF">SAMN06265368_2292</name>
</gene>
<dbReference type="AlphaFoldDB" id="A0A285PBU6"/>
<keyword evidence="2" id="KW-1185">Reference proteome</keyword>
<dbReference type="GO" id="GO:0005524">
    <property type="term" value="F:ATP binding"/>
    <property type="evidence" value="ECO:0007669"/>
    <property type="project" value="InterPro"/>
</dbReference>
<accession>A0A285PBU6</accession>
<dbReference type="Gene3D" id="3.30.470.20">
    <property type="entry name" value="ATP-grasp fold, B domain"/>
    <property type="match status" value="1"/>
</dbReference>
<reference evidence="1 2" key="1">
    <citation type="submission" date="2017-09" db="EMBL/GenBank/DDBJ databases">
        <authorList>
            <person name="Ehlers B."/>
            <person name="Leendertz F.H."/>
        </authorList>
    </citation>
    <scope>NUCLEOTIDE SEQUENCE [LARGE SCALE GENOMIC DNA]</scope>
    <source>
        <strain evidence="1 2">DSM 18289</strain>
    </source>
</reference>